<evidence type="ECO:0000256" key="1">
    <source>
        <dbReference type="SAM" id="Phobius"/>
    </source>
</evidence>
<dbReference type="InterPro" id="IPR021271">
    <property type="entry name" value="DUF2850"/>
</dbReference>
<dbReference type="EMBL" id="PYMA01000021">
    <property type="protein sequence ID" value="PSW12588.1"/>
    <property type="molecule type" value="Genomic_DNA"/>
</dbReference>
<name>A0A2T3NDY0_9GAMM</name>
<reference evidence="2 3" key="1">
    <citation type="submission" date="2018-01" db="EMBL/GenBank/DDBJ databases">
        <title>Whole genome sequencing of Histamine producing bacteria.</title>
        <authorList>
            <person name="Butler K."/>
        </authorList>
    </citation>
    <scope>NUCLEOTIDE SEQUENCE [LARGE SCALE GENOMIC DNA]</scope>
    <source>
        <strain evidence="2 3">DSM 100436</strain>
    </source>
</reference>
<keyword evidence="1" id="KW-1133">Transmembrane helix</keyword>
<keyword evidence="1" id="KW-0472">Membrane</keyword>
<dbReference type="Proteomes" id="UP000241771">
    <property type="component" value="Unassembled WGS sequence"/>
</dbReference>
<feature type="transmembrane region" description="Helical" evidence="1">
    <location>
        <begin position="12"/>
        <end position="33"/>
    </location>
</feature>
<keyword evidence="3" id="KW-1185">Reference proteome</keyword>
<keyword evidence="1" id="KW-0812">Transmembrane</keyword>
<accession>A0A2T3NDY0</accession>
<dbReference type="OrthoDB" id="5824286at2"/>
<gene>
    <name evidence="2" type="ORF">C9I98_22915</name>
</gene>
<dbReference type="AlphaFoldDB" id="A0A2T3NDY0"/>
<dbReference type="RefSeq" id="WP_036821154.1">
    <property type="nucleotide sequence ID" value="NZ_JGVO01000314.1"/>
</dbReference>
<dbReference type="Pfam" id="PF11012">
    <property type="entry name" value="DUF2850"/>
    <property type="match status" value="1"/>
</dbReference>
<organism evidence="2 3">
    <name type="scientific">Photobacterium sanctipauli</name>
    <dbReference type="NCBI Taxonomy" id="1342794"/>
    <lineage>
        <taxon>Bacteria</taxon>
        <taxon>Pseudomonadati</taxon>
        <taxon>Pseudomonadota</taxon>
        <taxon>Gammaproteobacteria</taxon>
        <taxon>Vibrionales</taxon>
        <taxon>Vibrionaceae</taxon>
        <taxon>Photobacterium</taxon>
    </lineage>
</organism>
<sequence>MAKRKNHLLTALNYPSLIIAGMMTVIAGLGLWFSGKLEQPLLQPKPLPDIYGVWIEQEVAPYVADSFELRPAGVFVGGRQVNTKFKWDGSVLEYRVGDDTYSYYFHADRLVRQQPAHYISSFTRQKLDLRSKSGF</sequence>
<evidence type="ECO:0000313" key="2">
    <source>
        <dbReference type="EMBL" id="PSW12588.1"/>
    </source>
</evidence>
<comment type="caution">
    <text evidence="2">The sequence shown here is derived from an EMBL/GenBank/DDBJ whole genome shotgun (WGS) entry which is preliminary data.</text>
</comment>
<proteinExistence type="predicted"/>
<evidence type="ECO:0000313" key="3">
    <source>
        <dbReference type="Proteomes" id="UP000241771"/>
    </source>
</evidence>
<protein>
    <submittedName>
        <fullName evidence="2">DUF2850 domain-containing protein</fullName>
    </submittedName>
</protein>